<dbReference type="PANTHER" id="PTHR10982:SF21">
    <property type="entry name" value="FATTY ACID SYNTHASE SUBUNIT BETA"/>
    <property type="match status" value="1"/>
</dbReference>
<evidence type="ECO:0000313" key="5">
    <source>
        <dbReference type="Proteomes" id="UP000309038"/>
    </source>
</evidence>
<evidence type="ECO:0000313" key="4">
    <source>
        <dbReference type="EMBL" id="THG98532.1"/>
    </source>
</evidence>
<proteinExistence type="predicted"/>
<dbReference type="GO" id="GO:0005835">
    <property type="term" value="C:fatty acid synthase complex"/>
    <property type="evidence" value="ECO:0007669"/>
    <property type="project" value="InterPro"/>
</dbReference>
<keyword evidence="1" id="KW-0808">Transferase</keyword>
<protein>
    <recommendedName>
        <fullName evidence="3">Fatty acid synthase beta subunit AflB /Fas1-like central domain-containing protein</fullName>
    </recommendedName>
</protein>
<dbReference type="Gene3D" id="3.40.366.10">
    <property type="entry name" value="Malonyl-Coenzyme A Acyl Carrier Protein, domain 2"/>
    <property type="match status" value="1"/>
</dbReference>
<dbReference type="GO" id="GO:0004312">
    <property type="term" value="F:fatty acid synthase activity"/>
    <property type="evidence" value="ECO:0007669"/>
    <property type="project" value="InterPro"/>
</dbReference>
<keyword evidence="5" id="KW-1185">Reference proteome</keyword>
<sequence>MVELDWRTSFSGLIARKQSRITYGWYNRSCVMPGLPVYFWYFFGFTGGAWFLCRSNFSLHVKTIVAGLVSFTRFRRSCSVSEVTVTVIHQVSLHNGAKAFVVTGPARALYGPVTSLRKVRAPSGLDQSKIPFSQRKPVFSVRFLVGNLPYHSHYLEGATGRLFQEDLGGEEWTVKDLAIPVYHTETGADLRELTTSLTKALCDQIFTMHIHWAKATAFPDAATHAVDFGPGGLSGIGDKSRGIAELFDAQSIKREEWWSKKYSPSLVKTSDGSLHIDTPFSRLLAGYHVELASGGHYNAAALRAKLAEIQSQIPAGVGITLDALYINPRQFGFQFPLWQEMRREGLPIEGFCVAAGIASTEKAAEIIEALSNAGIKHISFKPGSVDGIRQVVNIAASNPDFPVILQWTGGRAGGNHSCEDFHQPILATYSSICQQRNISLIGGSGFGGADDVWPYLTGDFSRSGIFNQLPSIRKDWSQGSCLFAISQQA</sequence>
<keyword evidence="2" id="KW-1133">Transmembrane helix</keyword>
<dbReference type="Gene3D" id="6.20.240.10">
    <property type="match status" value="1"/>
</dbReference>
<comment type="caution">
    <text evidence="4">The sequence shown here is derived from an EMBL/GenBank/DDBJ whole genome shotgun (WGS) entry which is preliminary data.</text>
</comment>
<dbReference type="InterPro" id="IPR013565">
    <property type="entry name" value="Fas1/AflB-like_central"/>
</dbReference>
<dbReference type="PRINTS" id="PR01483">
    <property type="entry name" value="FASYNTHASE"/>
</dbReference>
<dbReference type="PANTHER" id="PTHR10982">
    <property type="entry name" value="MALONYL COA-ACYL CARRIER PROTEIN TRANSACYLASE"/>
    <property type="match status" value="1"/>
</dbReference>
<reference evidence="4 5" key="1">
    <citation type="submission" date="2019-02" db="EMBL/GenBank/DDBJ databases">
        <title>Genome sequencing of the rare red list fungi Phlebia centrifuga.</title>
        <authorList>
            <person name="Buettner E."/>
            <person name="Kellner H."/>
        </authorList>
    </citation>
    <scope>NUCLEOTIDE SEQUENCE [LARGE SCALE GENOMIC DNA]</scope>
    <source>
        <strain evidence="4 5">DSM 108282</strain>
    </source>
</reference>
<dbReference type="Gene3D" id="3.20.20.70">
    <property type="entry name" value="Aldolase class I"/>
    <property type="match status" value="1"/>
</dbReference>
<dbReference type="AlphaFoldDB" id="A0A4V3XAK8"/>
<gene>
    <name evidence="4" type="ORF">EW026_g3668</name>
</gene>
<organism evidence="4 5">
    <name type="scientific">Hermanssonia centrifuga</name>
    <dbReference type="NCBI Taxonomy" id="98765"/>
    <lineage>
        <taxon>Eukaryota</taxon>
        <taxon>Fungi</taxon>
        <taxon>Dikarya</taxon>
        <taxon>Basidiomycota</taxon>
        <taxon>Agaricomycotina</taxon>
        <taxon>Agaricomycetes</taxon>
        <taxon>Polyporales</taxon>
        <taxon>Meruliaceae</taxon>
        <taxon>Hermanssonia</taxon>
    </lineage>
</organism>
<accession>A0A4V3XAK8</accession>
<keyword evidence="2" id="KW-0812">Transmembrane</keyword>
<evidence type="ECO:0000256" key="2">
    <source>
        <dbReference type="SAM" id="Phobius"/>
    </source>
</evidence>
<dbReference type="Pfam" id="PF08354">
    <property type="entry name" value="Fas1-AflB-like_hel"/>
    <property type="match status" value="1"/>
</dbReference>
<feature type="transmembrane region" description="Helical" evidence="2">
    <location>
        <begin position="35"/>
        <end position="53"/>
    </location>
</feature>
<dbReference type="InterPro" id="IPR050830">
    <property type="entry name" value="Fungal_FAS"/>
</dbReference>
<dbReference type="Proteomes" id="UP000309038">
    <property type="component" value="Unassembled WGS sequence"/>
</dbReference>
<dbReference type="InterPro" id="IPR003965">
    <property type="entry name" value="Fatty_acid_synthase"/>
</dbReference>
<keyword evidence="2" id="KW-0472">Membrane</keyword>
<dbReference type="EMBL" id="SGPJ01000114">
    <property type="protein sequence ID" value="THG98532.1"/>
    <property type="molecule type" value="Genomic_DNA"/>
</dbReference>
<dbReference type="GO" id="GO:0004318">
    <property type="term" value="F:enoyl-[acyl-carrier-protein] reductase (NADH) activity"/>
    <property type="evidence" value="ECO:0007669"/>
    <property type="project" value="InterPro"/>
</dbReference>
<evidence type="ECO:0000259" key="3">
    <source>
        <dbReference type="Pfam" id="PF08354"/>
    </source>
</evidence>
<dbReference type="InterPro" id="IPR013785">
    <property type="entry name" value="Aldolase_TIM"/>
</dbReference>
<feature type="domain" description="Fatty acid synthase beta subunit AflB /Fas1-like central" evidence="3">
    <location>
        <begin position="402"/>
        <end position="463"/>
    </location>
</feature>
<name>A0A4V3XAK8_9APHY</name>
<dbReference type="GO" id="GO:0006633">
    <property type="term" value="P:fatty acid biosynthetic process"/>
    <property type="evidence" value="ECO:0007669"/>
    <property type="project" value="InterPro"/>
</dbReference>
<evidence type="ECO:0000256" key="1">
    <source>
        <dbReference type="ARBA" id="ARBA00022679"/>
    </source>
</evidence>
<dbReference type="InterPro" id="IPR001227">
    <property type="entry name" value="Ac_transferase_dom_sf"/>
</dbReference>